<sequence>MAAPKTPMTKAHKQALAAGRAEGKIVRDYLEALKRTKPKRGRKRTPESIKRRLNTIKNEFENVDAVTQLKYAQERLDLAIELAELTAKVDIGPLEKSFVKIAKGYGERNGITYSAWREIGVDATVLKRAGITR</sequence>
<gene>
    <name evidence="1" type="ORF">UFOPK1722_00935</name>
</gene>
<reference evidence="1" key="1">
    <citation type="submission" date="2020-05" db="EMBL/GenBank/DDBJ databases">
        <authorList>
            <person name="Chiriac C."/>
            <person name="Salcher M."/>
            <person name="Ghai R."/>
            <person name="Kavagutti S V."/>
        </authorList>
    </citation>
    <scope>NUCLEOTIDE SEQUENCE</scope>
</reference>
<dbReference type="AlphaFoldDB" id="A0A6J6EU95"/>
<accession>A0A6J6EU95</accession>
<evidence type="ECO:0000313" key="1">
    <source>
        <dbReference type="EMBL" id="CAB4579726.1"/>
    </source>
</evidence>
<name>A0A6J6EU95_9ZZZZ</name>
<dbReference type="EMBL" id="CAEZTS010000072">
    <property type="protein sequence ID" value="CAB4579726.1"/>
    <property type="molecule type" value="Genomic_DNA"/>
</dbReference>
<protein>
    <submittedName>
        <fullName evidence="1">Unannotated protein</fullName>
    </submittedName>
</protein>
<proteinExistence type="predicted"/>
<organism evidence="1">
    <name type="scientific">freshwater metagenome</name>
    <dbReference type="NCBI Taxonomy" id="449393"/>
    <lineage>
        <taxon>unclassified sequences</taxon>
        <taxon>metagenomes</taxon>
        <taxon>ecological metagenomes</taxon>
    </lineage>
</organism>